<reference evidence="4 5" key="1">
    <citation type="submission" date="2024-01" db="EMBL/GenBank/DDBJ databases">
        <title>The complete chloroplast genome sequence of Lithospermum erythrorhizon: insights into the phylogenetic relationship among Boraginaceae species and the maternal lineages of purple gromwells.</title>
        <authorList>
            <person name="Okada T."/>
            <person name="Watanabe K."/>
        </authorList>
    </citation>
    <scope>NUCLEOTIDE SEQUENCE [LARGE SCALE GENOMIC DNA]</scope>
</reference>
<dbReference type="AlphaFoldDB" id="A0AAV3QAS5"/>
<evidence type="ECO:0000259" key="3">
    <source>
        <dbReference type="Pfam" id="PF14364"/>
    </source>
</evidence>
<keyword evidence="2" id="KW-1133">Transmembrane helix</keyword>
<dbReference type="Pfam" id="PF05553">
    <property type="entry name" value="DUF761"/>
    <property type="match status" value="1"/>
</dbReference>
<sequence>MFEESVAPLPSFWASLNSWFTPTVFFVLLNVMIGTIALSSTLANQNNNHNTQTDNSQNHPNKLARSPSLLQRVRSINFYGYKQEQQQPIVATKTVVTSDANHFGAPVESHNFFIFEGTHIPETLENPSQYMFQEPNKENDEFMHSQYDFQQTQDLSSEDLDDNTFIQSGSHHLNKKNAEGREEEEEEEEKEGEEREYAEESDEVQSLEEVFNETSMLNISRTKSDTEPSGGEVTKKLPRKMMKSASLKSAFGHFQEEEIVETRRPATVREGGAEPDREVDAKADDFINNFKQQLKLQRVDSIARYKDMITRGSAK</sequence>
<evidence type="ECO:0000256" key="1">
    <source>
        <dbReference type="SAM" id="MobiDB-lite"/>
    </source>
</evidence>
<dbReference type="Pfam" id="PF14364">
    <property type="entry name" value="DUF4408"/>
    <property type="match status" value="1"/>
</dbReference>
<feature type="transmembrane region" description="Helical" evidence="2">
    <location>
        <begin position="20"/>
        <end position="43"/>
    </location>
</feature>
<dbReference type="EMBL" id="BAABME010003569">
    <property type="protein sequence ID" value="GAA0159297.1"/>
    <property type="molecule type" value="Genomic_DNA"/>
</dbReference>
<dbReference type="InterPro" id="IPR008480">
    <property type="entry name" value="DUF761_pln"/>
</dbReference>
<feature type="compositionally biased region" description="Acidic residues" evidence="1">
    <location>
        <begin position="181"/>
        <end position="206"/>
    </location>
</feature>
<evidence type="ECO:0000313" key="5">
    <source>
        <dbReference type="Proteomes" id="UP001454036"/>
    </source>
</evidence>
<dbReference type="Proteomes" id="UP001454036">
    <property type="component" value="Unassembled WGS sequence"/>
</dbReference>
<dbReference type="InterPro" id="IPR025520">
    <property type="entry name" value="DUF4408"/>
</dbReference>
<proteinExistence type="predicted"/>
<feature type="compositionally biased region" description="Polar residues" evidence="1">
    <location>
        <begin position="212"/>
        <end position="221"/>
    </location>
</feature>
<evidence type="ECO:0000313" key="4">
    <source>
        <dbReference type="EMBL" id="GAA0159297.1"/>
    </source>
</evidence>
<organism evidence="4 5">
    <name type="scientific">Lithospermum erythrorhizon</name>
    <name type="common">Purple gromwell</name>
    <name type="synonym">Lithospermum officinale var. erythrorhizon</name>
    <dbReference type="NCBI Taxonomy" id="34254"/>
    <lineage>
        <taxon>Eukaryota</taxon>
        <taxon>Viridiplantae</taxon>
        <taxon>Streptophyta</taxon>
        <taxon>Embryophyta</taxon>
        <taxon>Tracheophyta</taxon>
        <taxon>Spermatophyta</taxon>
        <taxon>Magnoliopsida</taxon>
        <taxon>eudicotyledons</taxon>
        <taxon>Gunneridae</taxon>
        <taxon>Pentapetalae</taxon>
        <taxon>asterids</taxon>
        <taxon>lamiids</taxon>
        <taxon>Boraginales</taxon>
        <taxon>Boraginaceae</taxon>
        <taxon>Boraginoideae</taxon>
        <taxon>Lithospermeae</taxon>
        <taxon>Lithospermum</taxon>
    </lineage>
</organism>
<feature type="domain" description="DUF4408" evidence="3">
    <location>
        <begin position="10"/>
        <end position="42"/>
    </location>
</feature>
<keyword evidence="2" id="KW-0812">Transmembrane</keyword>
<evidence type="ECO:0000256" key="2">
    <source>
        <dbReference type="SAM" id="Phobius"/>
    </source>
</evidence>
<accession>A0AAV3QAS5</accession>
<name>A0AAV3QAS5_LITER</name>
<dbReference type="PANTHER" id="PTHR33098">
    <property type="entry name" value="COTTON FIBER (DUF761)"/>
    <property type="match status" value="1"/>
</dbReference>
<feature type="region of interest" description="Disordered" evidence="1">
    <location>
        <begin position="160"/>
        <end position="240"/>
    </location>
</feature>
<gene>
    <name evidence="4" type="ORF">LIER_16111</name>
</gene>
<dbReference type="PANTHER" id="PTHR33098:SF53">
    <property type="entry name" value="OS05G0540900 PROTEIN"/>
    <property type="match status" value="1"/>
</dbReference>
<keyword evidence="2" id="KW-0472">Membrane</keyword>
<comment type="caution">
    <text evidence="4">The sequence shown here is derived from an EMBL/GenBank/DDBJ whole genome shotgun (WGS) entry which is preliminary data.</text>
</comment>
<keyword evidence="5" id="KW-1185">Reference proteome</keyword>
<protein>
    <recommendedName>
        <fullName evidence="3">DUF4408 domain-containing protein</fullName>
    </recommendedName>
</protein>